<evidence type="ECO:0000313" key="1">
    <source>
        <dbReference type="EMBL" id="GED27879.1"/>
    </source>
</evidence>
<gene>
    <name evidence="1" type="ORF">BAG01nite_39810</name>
</gene>
<name>A0ABQ0SVC4_9BACL</name>
<dbReference type="Proteomes" id="UP000317180">
    <property type="component" value="Unassembled WGS sequence"/>
</dbReference>
<proteinExistence type="predicted"/>
<keyword evidence="2" id="KW-1185">Reference proteome</keyword>
<sequence length="54" mass="6007">MAVRVALTGGVVPKIRKETPDELLITRLGWGYVYFQMFNLPTTSFTISLTSSSL</sequence>
<accession>A0ABQ0SVC4</accession>
<evidence type="ECO:0000313" key="2">
    <source>
        <dbReference type="Proteomes" id="UP000317180"/>
    </source>
</evidence>
<dbReference type="EMBL" id="BJOD01000052">
    <property type="protein sequence ID" value="GED27879.1"/>
    <property type="molecule type" value="Genomic_DNA"/>
</dbReference>
<protein>
    <submittedName>
        <fullName evidence="1">Uncharacterized protein</fullName>
    </submittedName>
</protein>
<reference evidence="1 2" key="1">
    <citation type="submission" date="2019-06" db="EMBL/GenBank/DDBJ databases">
        <title>Whole genome shotgun sequence of Brevibacillus agri NBRC 15538.</title>
        <authorList>
            <person name="Hosoyama A."/>
            <person name="Uohara A."/>
            <person name="Ohji S."/>
            <person name="Ichikawa N."/>
        </authorList>
    </citation>
    <scope>NUCLEOTIDE SEQUENCE [LARGE SCALE GENOMIC DNA]</scope>
    <source>
        <strain evidence="1 2">NBRC 15538</strain>
    </source>
</reference>
<comment type="caution">
    <text evidence="1">The sequence shown here is derived from an EMBL/GenBank/DDBJ whole genome shotgun (WGS) entry which is preliminary data.</text>
</comment>
<organism evidence="1 2">
    <name type="scientific">Brevibacillus agri</name>
    <dbReference type="NCBI Taxonomy" id="51101"/>
    <lineage>
        <taxon>Bacteria</taxon>
        <taxon>Bacillati</taxon>
        <taxon>Bacillota</taxon>
        <taxon>Bacilli</taxon>
        <taxon>Bacillales</taxon>
        <taxon>Paenibacillaceae</taxon>
        <taxon>Brevibacillus</taxon>
    </lineage>
</organism>